<reference evidence="1" key="1">
    <citation type="submission" date="2019-08" db="EMBL/GenBank/DDBJ databases">
        <authorList>
            <person name="Kucharzyk K."/>
            <person name="Murdoch R.W."/>
            <person name="Higgins S."/>
            <person name="Loffler F."/>
        </authorList>
    </citation>
    <scope>NUCLEOTIDE SEQUENCE</scope>
</reference>
<comment type="caution">
    <text evidence="1">The sequence shown here is derived from an EMBL/GenBank/DDBJ whole genome shotgun (WGS) entry which is preliminary data.</text>
</comment>
<protein>
    <submittedName>
        <fullName evidence="1">Uncharacterized protein</fullName>
    </submittedName>
</protein>
<organism evidence="1">
    <name type="scientific">bioreactor metagenome</name>
    <dbReference type="NCBI Taxonomy" id="1076179"/>
    <lineage>
        <taxon>unclassified sequences</taxon>
        <taxon>metagenomes</taxon>
        <taxon>ecological metagenomes</taxon>
    </lineage>
</organism>
<proteinExistence type="predicted"/>
<dbReference type="EMBL" id="VSSQ01018632">
    <property type="protein sequence ID" value="MPM61990.1"/>
    <property type="molecule type" value="Genomic_DNA"/>
</dbReference>
<dbReference type="AlphaFoldDB" id="A0A645B950"/>
<gene>
    <name evidence="1" type="ORF">SDC9_108855</name>
</gene>
<evidence type="ECO:0000313" key="1">
    <source>
        <dbReference type="EMBL" id="MPM61990.1"/>
    </source>
</evidence>
<accession>A0A645B950</accession>
<sequence>MLLQLDLVPDFELADEVRHIAHARAAKAIDALVVVAHGNHAGSRLVAPAHIVARQLLEPLVLQLVGVLELVHQDMLEAALVMVAQMGIVTQQLVAAQHQLAEIDHTFSLALLLVELVDLDLFAGVRISGHDIAGAHALFLAARDEVHQLLGRKALVIDIELLAQALDGRELILGVQNLERLRQLRGLIVGAQQTVAQAVKRAYPHAAHVVGQHGRQAREHLLGGLVGEGHGHDGAGRGLPGLQQPGNARGQHARLARAGTRQNQRMARRQGHCGQLLIVEAGQQGRVRGEVGAGICTVWRGVKQVDREHSPPL</sequence>
<name>A0A645B950_9ZZZZ</name>